<keyword evidence="3" id="KW-1185">Reference proteome</keyword>
<evidence type="ECO:0000313" key="2">
    <source>
        <dbReference type="EMBL" id="GAA3536838.1"/>
    </source>
</evidence>
<reference evidence="3" key="1">
    <citation type="journal article" date="2019" name="Int. J. Syst. Evol. Microbiol.">
        <title>The Global Catalogue of Microorganisms (GCM) 10K type strain sequencing project: providing services to taxonomists for standard genome sequencing and annotation.</title>
        <authorList>
            <consortium name="The Broad Institute Genomics Platform"/>
            <consortium name="The Broad Institute Genome Sequencing Center for Infectious Disease"/>
            <person name="Wu L."/>
            <person name="Ma J."/>
        </authorList>
    </citation>
    <scope>NUCLEOTIDE SEQUENCE [LARGE SCALE GENOMIC DNA]</scope>
    <source>
        <strain evidence="3">JCM 16928</strain>
    </source>
</reference>
<evidence type="ECO:0000313" key="3">
    <source>
        <dbReference type="Proteomes" id="UP001501222"/>
    </source>
</evidence>
<dbReference type="EMBL" id="BAABAA010000001">
    <property type="protein sequence ID" value="GAA3536838.1"/>
    <property type="molecule type" value="Genomic_DNA"/>
</dbReference>
<protein>
    <submittedName>
        <fullName evidence="2">Abortive infection family protein</fullName>
    </submittedName>
</protein>
<sequence length="270" mass="29223">MPVPVSDEIAGALGAFFHGGTGPSHSTITGVLLRSGYSEGDGYVAGRMDNPNKEQRVQSAVRRAIRRPDRARDLTEGMLTQLRLHGCFQAESMYVAQVATLRSALRRSGFSTSEDGTLLTLGAIDLQTGNRGALDEQIDRLRRSTDDPAQLIGSAKDLLEAVAKFVLEELSFPVSQSADFGQLWYLARERLGVRPEDVIASQTGSDQVRKILGASWTIAEQVNSLRNLMGTGHGRTLPTALSAEAALLVVREACSLAQFVLDTLDRQLGR</sequence>
<accession>A0ABP6VN56</accession>
<name>A0ABP6VN56_9ACTN</name>
<comment type="caution">
    <text evidence="2">The sequence shown here is derived from an EMBL/GenBank/DDBJ whole genome shotgun (WGS) entry which is preliminary data.</text>
</comment>
<organism evidence="2 3">
    <name type="scientific">Kribbella ginsengisoli</name>
    <dbReference type="NCBI Taxonomy" id="363865"/>
    <lineage>
        <taxon>Bacteria</taxon>
        <taxon>Bacillati</taxon>
        <taxon>Actinomycetota</taxon>
        <taxon>Actinomycetes</taxon>
        <taxon>Propionibacteriales</taxon>
        <taxon>Kribbellaceae</taxon>
        <taxon>Kribbella</taxon>
    </lineage>
</organism>
<feature type="domain" description="Abortive infection protein-like C-terminal" evidence="1">
    <location>
        <begin position="182"/>
        <end position="262"/>
    </location>
</feature>
<dbReference type="Pfam" id="PF14355">
    <property type="entry name" value="Abi_C"/>
    <property type="match status" value="1"/>
</dbReference>
<dbReference type="RefSeq" id="WP_344835945.1">
    <property type="nucleotide sequence ID" value="NZ_BAABAA010000001.1"/>
</dbReference>
<proteinExistence type="predicted"/>
<dbReference type="Proteomes" id="UP001501222">
    <property type="component" value="Unassembled WGS sequence"/>
</dbReference>
<gene>
    <name evidence="2" type="ORF">GCM10022235_00360</name>
</gene>
<evidence type="ECO:0000259" key="1">
    <source>
        <dbReference type="Pfam" id="PF14355"/>
    </source>
</evidence>
<dbReference type="InterPro" id="IPR026001">
    <property type="entry name" value="Abi-like_C"/>
</dbReference>